<dbReference type="InterPro" id="IPR032693">
    <property type="entry name" value="YtkA-like_dom"/>
</dbReference>
<reference evidence="4 5" key="1">
    <citation type="submission" date="2020-04" db="EMBL/GenBank/DDBJ databases">
        <title>Bacillus sp. UniB3 isolated from commercial digestive syrup.</title>
        <authorList>
            <person name="Thorat V."/>
            <person name="Kirdat K."/>
            <person name="Tiwarekar B."/>
            <person name="Yadav A."/>
        </authorList>
    </citation>
    <scope>NUCLEOTIDE SEQUENCE [LARGE SCALE GENOMIC DNA]</scope>
    <source>
        <strain evidence="4 5">UniB3</strain>
    </source>
</reference>
<feature type="domain" description="YtkA-like" evidence="3">
    <location>
        <begin position="49"/>
        <end position="114"/>
    </location>
</feature>
<feature type="signal peptide" evidence="2">
    <location>
        <begin position="1"/>
        <end position="25"/>
    </location>
</feature>
<feature type="compositionally biased region" description="Basic and acidic residues" evidence="1">
    <location>
        <begin position="140"/>
        <end position="150"/>
    </location>
</feature>
<dbReference type="Proteomes" id="UP000588491">
    <property type="component" value="Unassembled WGS sequence"/>
</dbReference>
<organism evidence="4 5">
    <name type="scientific">Niallia alba</name>
    <dbReference type="NCBI Taxonomy" id="2729105"/>
    <lineage>
        <taxon>Bacteria</taxon>
        <taxon>Bacillati</taxon>
        <taxon>Bacillota</taxon>
        <taxon>Bacilli</taxon>
        <taxon>Bacillales</taxon>
        <taxon>Bacillaceae</taxon>
        <taxon>Niallia</taxon>
    </lineage>
</organism>
<comment type="caution">
    <text evidence="4">The sequence shown here is derived from an EMBL/GenBank/DDBJ whole genome shotgun (WGS) entry which is preliminary data.</text>
</comment>
<dbReference type="EMBL" id="JABBPK010000001">
    <property type="protein sequence ID" value="NMO80017.1"/>
    <property type="molecule type" value="Genomic_DNA"/>
</dbReference>
<dbReference type="RefSeq" id="WP_169189514.1">
    <property type="nucleotide sequence ID" value="NZ_JABBPK010000001.1"/>
</dbReference>
<evidence type="ECO:0000313" key="5">
    <source>
        <dbReference type="Proteomes" id="UP000588491"/>
    </source>
</evidence>
<evidence type="ECO:0000259" key="3">
    <source>
        <dbReference type="Pfam" id="PF13115"/>
    </source>
</evidence>
<name>A0A7Y0KD16_9BACI</name>
<feature type="region of interest" description="Disordered" evidence="1">
    <location>
        <begin position="133"/>
        <end position="160"/>
    </location>
</feature>
<dbReference type="AlphaFoldDB" id="A0A7Y0KD16"/>
<keyword evidence="2" id="KW-0732">Signal</keyword>
<dbReference type="PROSITE" id="PS51257">
    <property type="entry name" value="PROKAR_LIPOPROTEIN"/>
    <property type="match status" value="1"/>
</dbReference>
<dbReference type="Pfam" id="PF13115">
    <property type="entry name" value="YtkA"/>
    <property type="match status" value="1"/>
</dbReference>
<evidence type="ECO:0000256" key="2">
    <source>
        <dbReference type="SAM" id="SignalP"/>
    </source>
</evidence>
<evidence type="ECO:0000256" key="1">
    <source>
        <dbReference type="SAM" id="MobiDB-lite"/>
    </source>
</evidence>
<evidence type="ECO:0000313" key="4">
    <source>
        <dbReference type="EMBL" id="NMO80017.1"/>
    </source>
</evidence>
<feature type="chain" id="PRO_5031235818" description="YtkA-like domain-containing protein" evidence="2">
    <location>
        <begin position="26"/>
        <end position="160"/>
    </location>
</feature>
<accession>A0A7Y0KD16</accession>
<proteinExistence type="predicted"/>
<keyword evidence="5" id="KW-1185">Reference proteome</keyword>
<sequence length="160" mass="17949">MNKLLLSTFALIAALLLLSACTANNNQKNNETPKMVNAEIMIPGRIPLNKESVLSVKLSQGSDTVDDADEVKFEIWKINSKEDSKLIDAKHEKDGIYSIQQTFKEDGLYYIQTHVTARGLHVMPKKQFAVGTATEEELEKLEKESQKQDEPNDNSGSHHH</sequence>
<protein>
    <recommendedName>
        <fullName evidence="3">YtkA-like domain-containing protein</fullName>
    </recommendedName>
</protein>
<gene>
    <name evidence="4" type="ORF">HHU08_24155</name>
</gene>